<comment type="caution">
    <text evidence="5">The sequence shown here is derived from an EMBL/GenBank/DDBJ whole genome shotgun (WGS) entry which is preliminary data.</text>
</comment>
<protein>
    <submittedName>
        <fullName evidence="6">TetR family transcriptional regulator</fullName>
    </submittedName>
    <submittedName>
        <fullName evidence="5">TetR/AcrR family transcriptional regulator</fullName>
    </submittedName>
</protein>
<dbReference type="Proteomes" id="UP000274097">
    <property type="component" value="Unassembled WGS sequence"/>
</dbReference>
<evidence type="ECO:0000313" key="8">
    <source>
        <dbReference type="Proteomes" id="UP000278036"/>
    </source>
</evidence>
<feature type="compositionally biased region" description="Low complexity" evidence="3">
    <location>
        <begin position="35"/>
        <end position="46"/>
    </location>
</feature>
<dbReference type="AlphaFoldDB" id="A0A3A9JLC5"/>
<dbReference type="SUPFAM" id="SSF46689">
    <property type="entry name" value="Homeodomain-like"/>
    <property type="match status" value="1"/>
</dbReference>
<dbReference type="PROSITE" id="PS50977">
    <property type="entry name" value="HTH_TETR_2"/>
    <property type="match status" value="1"/>
</dbReference>
<keyword evidence="7" id="KW-1185">Reference proteome</keyword>
<dbReference type="Gene3D" id="1.10.357.10">
    <property type="entry name" value="Tetracycline Repressor, domain 2"/>
    <property type="match status" value="1"/>
</dbReference>
<evidence type="ECO:0000256" key="3">
    <source>
        <dbReference type="SAM" id="MobiDB-lite"/>
    </source>
</evidence>
<feature type="DNA-binding region" description="H-T-H motif" evidence="2">
    <location>
        <begin position="102"/>
        <end position="121"/>
    </location>
</feature>
<reference evidence="5 8" key="1">
    <citation type="submission" date="2018-09" db="EMBL/GenBank/DDBJ databases">
        <title>Roseomonas sp. nov., isolated from feces of Tibetan antelopes in the Qinghai-Tibet plateau, China.</title>
        <authorList>
            <person name="Tian Z."/>
        </authorList>
    </citation>
    <scope>NUCLEOTIDE SEQUENCE [LARGE SCALE GENOMIC DNA]</scope>
    <source>
        <strain evidence="6 7">Z23</strain>
        <strain evidence="5 8">Z24</strain>
    </source>
</reference>
<dbReference type="EMBL" id="RAQU01000038">
    <property type="protein sequence ID" value="RKK04606.1"/>
    <property type="molecule type" value="Genomic_DNA"/>
</dbReference>
<evidence type="ECO:0000313" key="6">
    <source>
        <dbReference type="EMBL" id="RMI17362.1"/>
    </source>
</evidence>
<dbReference type="Proteomes" id="UP000278036">
    <property type="component" value="Unassembled WGS sequence"/>
</dbReference>
<evidence type="ECO:0000256" key="2">
    <source>
        <dbReference type="PROSITE-ProRule" id="PRU00335"/>
    </source>
</evidence>
<dbReference type="Pfam" id="PF00440">
    <property type="entry name" value="TetR_N"/>
    <property type="match status" value="1"/>
</dbReference>
<evidence type="ECO:0000313" key="5">
    <source>
        <dbReference type="EMBL" id="RKK04606.1"/>
    </source>
</evidence>
<dbReference type="EMBL" id="RFLX01000031">
    <property type="protein sequence ID" value="RMI17362.1"/>
    <property type="molecule type" value="Genomic_DNA"/>
</dbReference>
<dbReference type="PANTHER" id="PTHR43479:SF11">
    <property type="entry name" value="ACREF_ENVCD OPERON REPRESSOR-RELATED"/>
    <property type="match status" value="1"/>
</dbReference>
<dbReference type="PRINTS" id="PR00455">
    <property type="entry name" value="HTHTETR"/>
</dbReference>
<accession>A0A3A9JLC5</accession>
<organism evidence="5 8">
    <name type="scientific">Teichococcus wenyumeiae</name>
    <dbReference type="NCBI Taxonomy" id="2478470"/>
    <lineage>
        <taxon>Bacteria</taxon>
        <taxon>Pseudomonadati</taxon>
        <taxon>Pseudomonadota</taxon>
        <taxon>Alphaproteobacteria</taxon>
        <taxon>Acetobacterales</taxon>
        <taxon>Roseomonadaceae</taxon>
        <taxon>Roseomonas</taxon>
    </lineage>
</organism>
<dbReference type="PANTHER" id="PTHR43479">
    <property type="entry name" value="ACREF/ENVCD OPERON REPRESSOR-RELATED"/>
    <property type="match status" value="1"/>
</dbReference>
<dbReference type="InterPro" id="IPR050624">
    <property type="entry name" value="HTH-type_Tx_Regulator"/>
</dbReference>
<dbReference type="GO" id="GO:0003677">
    <property type="term" value="F:DNA binding"/>
    <property type="evidence" value="ECO:0007669"/>
    <property type="project" value="UniProtKB-UniRule"/>
</dbReference>
<evidence type="ECO:0000256" key="1">
    <source>
        <dbReference type="ARBA" id="ARBA00023125"/>
    </source>
</evidence>
<dbReference type="InterPro" id="IPR009057">
    <property type="entry name" value="Homeodomain-like_sf"/>
</dbReference>
<gene>
    <name evidence="5" type="ORF">D6Z83_08525</name>
    <name evidence="6" type="ORF">EBE87_22945</name>
</gene>
<evidence type="ECO:0000259" key="4">
    <source>
        <dbReference type="PROSITE" id="PS50977"/>
    </source>
</evidence>
<dbReference type="InterPro" id="IPR001647">
    <property type="entry name" value="HTH_TetR"/>
</dbReference>
<proteinExistence type="predicted"/>
<feature type="domain" description="HTH tetR-type" evidence="4">
    <location>
        <begin position="79"/>
        <end position="139"/>
    </location>
</feature>
<sequence>MKAPRLDPACRTRHPWRPGIARHLLRRAPPCSGAALRRTPLTTTAAGVAASERRRPAAAHGAPRDKAAPAQGKRQQNNARIRHALFDAAARVVGEFGYAEASIARITEAAGVAQGTFYNYFASRQDLLNQLLPKLGEEMLAYIAAEVQGISGEVEREERRFAAFFGFLEQRPAFFRILNEAELFAPQGFRQHFENIAESYLAALRHAHARGGLPGFAEEELEPLVFLLMAMRSYTSMRYAYTDGGQARRPPDALWRAYAKLLRHGLSGAAPGPKKRQER</sequence>
<evidence type="ECO:0000313" key="7">
    <source>
        <dbReference type="Proteomes" id="UP000274097"/>
    </source>
</evidence>
<feature type="region of interest" description="Disordered" evidence="3">
    <location>
        <begin position="35"/>
        <end position="77"/>
    </location>
</feature>
<name>A0A3A9JLC5_9PROT</name>
<dbReference type="InParanoid" id="A0A3A9JLC5"/>
<keyword evidence="1 2" id="KW-0238">DNA-binding</keyword>